<keyword evidence="2" id="KW-1185">Reference proteome</keyword>
<dbReference type="EMBL" id="JBAHYK010001362">
    <property type="protein sequence ID" value="KAL0568338.1"/>
    <property type="molecule type" value="Genomic_DNA"/>
</dbReference>
<comment type="caution">
    <text evidence="1">The sequence shown here is derived from an EMBL/GenBank/DDBJ whole genome shotgun (WGS) entry which is preliminary data.</text>
</comment>
<accession>A0ABR3EZH7</accession>
<protein>
    <recommendedName>
        <fullName evidence="3">F-box domain-containing protein</fullName>
    </recommendedName>
</protein>
<dbReference type="Proteomes" id="UP001465976">
    <property type="component" value="Unassembled WGS sequence"/>
</dbReference>
<evidence type="ECO:0008006" key="3">
    <source>
        <dbReference type="Google" id="ProtNLM"/>
    </source>
</evidence>
<dbReference type="Gene3D" id="3.80.10.10">
    <property type="entry name" value="Ribonuclease Inhibitor"/>
    <property type="match status" value="1"/>
</dbReference>
<organism evidence="1 2">
    <name type="scientific">Marasmius crinis-equi</name>
    <dbReference type="NCBI Taxonomy" id="585013"/>
    <lineage>
        <taxon>Eukaryota</taxon>
        <taxon>Fungi</taxon>
        <taxon>Dikarya</taxon>
        <taxon>Basidiomycota</taxon>
        <taxon>Agaricomycotina</taxon>
        <taxon>Agaricomycetes</taxon>
        <taxon>Agaricomycetidae</taxon>
        <taxon>Agaricales</taxon>
        <taxon>Marasmiineae</taxon>
        <taxon>Marasmiaceae</taxon>
        <taxon>Marasmius</taxon>
    </lineage>
</organism>
<dbReference type="SUPFAM" id="SSF52047">
    <property type="entry name" value="RNI-like"/>
    <property type="match status" value="1"/>
</dbReference>
<reference evidence="1 2" key="1">
    <citation type="submission" date="2024-02" db="EMBL/GenBank/DDBJ databases">
        <title>A draft genome for the cacao thread blight pathogen Marasmius crinis-equi.</title>
        <authorList>
            <person name="Cohen S.P."/>
            <person name="Baruah I.K."/>
            <person name="Amoako-Attah I."/>
            <person name="Bukari Y."/>
            <person name="Meinhardt L.W."/>
            <person name="Bailey B.A."/>
        </authorList>
    </citation>
    <scope>NUCLEOTIDE SEQUENCE [LARGE SCALE GENOMIC DNA]</scope>
    <source>
        <strain evidence="1 2">GH-76</strain>
    </source>
</reference>
<proteinExistence type="predicted"/>
<evidence type="ECO:0000313" key="1">
    <source>
        <dbReference type="EMBL" id="KAL0568338.1"/>
    </source>
</evidence>
<name>A0ABR3EZH7_9AGAR</name>
<sequence>MTTKPNSPVKLSMVCGLWRKVVVTTPSLWSDVSVVLPSSTLRGTKLFMDRSESAPIMLRLDYPPEETTEDDGVQAELTDLLVSHSNRWKTLDIGITLTGSRHPSFRAIQGRLDKLTNLRLISLDAQFDSFEETFLRAFENAPSLHTVELVDITAYADFILPWHKLETIRLLECDLQRMPEILRRCSNARCVELDRSHRLSSEPSSTARLPNVTVLSAELFDSEDMSGLFRHLEIPNIESLEIHNKGNRSKQAPWDISPVQAALGRSSSTLTLLCMKNIPINDWDMISFLQSVPNLEGLSIWGFNPSSVSELPENMIVTPNFITQLSLHDADVHQCISNSSQGVFLPRLTALTLHVHVNGLDQKALAKSVISRCPAVPNDLEVTAGTKPEMLADTCILSKWW</sequence>
<dbReference type="InterPro" id="IPR032675">
    <property type="entry name" value="LRR_dom_sf"/>
</dbReference>
<evidence type="ECO:0000313" key="2">
    <source>
        <dbReference type="Proteomes" id="UP001465976"/>
    </source>
</evidence>
<gene>
    <name evidence="1" type="ORF">V5O48_013649</name>
</gene>